<keyword evidence="6" id="KW-0723">Serine/threonine-protein kinase</keyword>
<evidence type="ECO:0000256" key="5">
    <source>
        <dbReference type="ARBA" id="ARBA00022454"/>
    </source>
</evidence>
<feature type="compositionally biased region" description="Polar residues" evidence="18">
    <location>
        <begin position="673"/>
        <end position="685"/>
    </location>
</feature>
<sequence length="1365" mass="148154">MPPRSKSGDKGPSEGQAKSTVTRSQKAGLQFPVGRIHRYLKQRTQHNVRIGAKAAVYTSAILEYLTAEVLELAGNASKDLRVKRITPRHLQLAIRGDEELDTLVRATIAGGGVLPFIHKSLTAAASKNAAVAVKKPGEDFRVSIYKHNFNSSELKRSDIAVVIGQEKSPTRTQIQGSTSKFPSGKHLNICAYIWLSVKTTEIGHTTGIETYSWLPESNKSLLAGPVVGAYSQEVRKFAAVRILSPTQGWRGQPVSVNVHPSSAGSTPSASRKQRASHTVVTSTSQQQSQHNGSSNSRHDDSSPPYTDVYNHPAAVAYASAHPRRTIPKFGPYLLLQTLGEGEFGKVKLGLHSTWGEEVAVKLIRRGNVDSAVRMSKVEREIEVLRNLKHPNIVRLYDVIETDKYIGIIIEYASGGELFDHILAHRYLRERDAAKLFSQLISGVWYIHQKKIVHRDLKLENLLLDRHRNVIITDFGFANRFEHRADDLMQTSCGSPCYAAPELVISEGLYVGSAVDIWSCGVILYAMLAGYLPFDDDPANPDGDNINLLYKYIVNTPLSFPDYISESARDLLCMMLVPDPSRRASLEHVMQHPWLEAYHSSVTDPSSGQPTAFGRTVEELERSAMDQHHQKRLAYQKQMKAAAAAATQATATERSARSQSYRQDSYANGGVPSGSITSPPTTRSQSIEPTALYETPTDHSSAQIISSPVSASAGRGPKSSYGAEVDDPFAAPPGTLVPISAPVESPTEKKKDRHTVQVEYDSSRASRREKDKEYREEHRERRKYSDRSRSPSHRQQSSSHVQTPPSSASERRRGSQSGSSQAVSASPTPATSSKRGIEQRSPTTSRYKPASVATVDPPSITLASPLDTPIKFAPHISDIDGEKDVTDKEATQNGSQSSSGSKHKRGMSSVDRLARIFNGPDASSTEPNSPAPSNAPSNTSGSLLSPSNGSDKDVASANMNAKKSRRNTLTVMVEPFKSTIKNRNKGRMASTPISDVDEKRGRDTTLQPRSAIPVDASGYPTPNGQSQGMQASTNKAVKVMQWFRNKSKARDSVTVGDPTPSTGVSSEDEEKLASARALTPTQDKYRNKLVTPSGIASQVNATPAAATTPRSASRSSHRPTRTTSSDTSTTTPSFVTRFRNSVTVGGGGGANSEKTHAKTPGGHLRTHHGAVDQSTVTTRPPPEVMKHVQAVLVGMGVEVQIESEFKFRCIRMKRKKFPGAPGNNTVGFMGGSGNGLAAFNMVGSAASNGVDKRGLPVPSHQSYSGSTGMLRGLLMRRQSSQVSAGVGSSLEDDTPNSSLIVSESSGQEPLYGDPTEDVGDEVKFSVELTRLSGLNDTYSLDIRRLKGNLRSYKFLYDTIRVRAELS</sequence>
<comment type="subcellular location">
    <subcellularLocation>
        <location evidence="2">Chromosome</location>
    </subcellularLocation>
    <subcellularLocation>
        <location evidence="1">Nucleus</location>
    </subcellularLocation>
</comment>
<dbReference type="GO" id="GO:0016301">
    <property type="term" value="F:kinase activity"/>
    <property type="evidence" value="ECO:0007669"/>
    <property type="project" value="UniProtKB-KW"/>
</dbReference>
<evidence type="ECO:0000256" key="8">
    <source>
        <dbReference type="ARBA" id="ARBA00022741"/>
    </source>
</evidence>
<dbReference type="PRINTS" id="PR00620">
    <property type="entry name" value="HISTONEH2A"/>
</dbReference>
<dbReference type="Gene3D" id="1.10.20.10">
    <property type="entry name" value="Histone, subunit A"/>
    <property type="match status" value="1"/>
</dbReference>
<dbReference type="PANTHER" id="PTHR24346:SF110">
    <property type="entry name" value="NON-SPECIFIC SERINE_THREONINE PROTEIN KINASE"/>
    <property type="match status" value="1"/>
</dbReference>
<dbReference type="InterPro" id="IPR009072">
    <property type="entry name" value="Histone-fold"/>
</dbReference>
<organism evidence="21 22">
    <name type="scientific">Lentinula boryana</name>
    <dbReference type="NCBI Taxonomy" id="40481"/>
    <lineage>
        <taxon>Eukaryota</taxon>
        <taxon>Fungi</taxon>
        <taxon>Dikarya</taxon>
        <taxon>Basidiomycota</taxon>
        <taxon>Agaricomycotina</taxon>
        <taxon>Agaricomycetes</taxon>
        <taxon>Agaricomycetidae</taxon>
        <taxon>Agaricales</taxon>
        <taxon>Marasmiineae</taxon>
        <taxon>Omphalotaceae</taxon>
        <taxon>Lentinula</taxon>
    </lineage>
</organism>
<feature type="region of interest" description="Disordered" evidence="18">
    <location>
        <begin position="707"/>
        <end position="1031"/>
    </location>
</feature>
<evidence type="ECO:0000313" key="22">
    <source>
        <dbReference type="Proteomes" id="UP001163828"/>
    </source>
</evidence>
<dbReference type="InterPro" id="IPR000719">
    <property type="entry name" value="Prot_kinase_dom"/>
</dbReference>
<dbReference type="InterPro" id="IPR028375">
    <property type="entry name" value="KA1/Ssp2_C"/>
</dbReference>
<keyword evidence="11" id="KW-0007">Acetylation</keyword>
<evidence type="ECO:0000256" key="17">
    <source>
        <dbReference type="PROSITE-ProRule" id="PRU10141"/>
    </source>
</evidence>
<dbReference type="Proteomes" id="UP001163828">
    <property type="component" value="Unassembled WGS sequence"/>
</dbReference>
<feature type="region of interest" description="Disordered" evidence="18">
    <location>
        <begin position="1"/>
        <end position="25"/>
    </location>
</feature>
<evidence type="ECO:0000256" key="2">
    <source>
        <dbReference type="ARBA" id="ARBA00004286"/>
    </source>
</evidence>
<dbReference type="InterPro" id="IPR007125">
    <property type="entry name" value="H2A/H2B/H3"/>
</dbReference>
<keyword evidence="13" id="KW-0539">Nucleus</keyword>
<evidence type="ECO:0000256" key="13">
    <source>
        <dbReference type="ARBA" id="ARBA00023242"/>
    </source>
</evidence>
<feature type="compositionally biased region" description="Polar residues" evidence="18">
    <location>
        <begin position="890"/>
        <end position="899"/>
    </location>
</feature>
<dbReference type="PROSITE" id="PS00046">
    <property type="entry name" value="HISTONE_H2A"/>
    <property type="match status" value="1"/>
</dbReference>
<evidence type="ECO:0000256" key="7">
    <source>
        <dbReference type="ARBA" id="ARBA00022679"/>
    </source>
</evidence>
<dbReference type="Pfam" id="PF00125">
    <property type="entry name" value="Histone"/>
    <property type="match status" value="1"/>
</dbReference>
<feature type="region of interest" description="Disordered" evidence="18">
    <location>
        <begin position="645"/>
        <end position="685"/>
    </location>
</feature>
<evidence type="ECO:0000256" key="9">
    <source>
        <dbReference type="ARBA" id="ARBA00022777"/>
    </source>
</evidence>
<keyword evidence="8 17" id="KW-0547">Nucleotide-binding</keyword>
<feature type="region of interest" description="Disordered" evidence="18">
    <location>
        <begin position="250"/>
        <end position="308"/>
    </location>
</feature>
<dbReference type="EMBL" id="MU790512">
    <property type="protein sequence ID" value="KAJ4001176.1"/>
    <property type="molecule type" value="Genomic_DNA"/>
</dbReference>
<dbReference type="SUPFAM" id="SSF56112">
    <property type="entry name" value="Protein kinase-like (PK-like)"/>
    <property type="match status" value="1"/>
</dbReference>
<dbReference type="PROSITE" id="PS00107">
    <property type="entry name" value="PROTEIN_KINASE_ATP"/>
    <property type="match status" value="1"/>
</dbReference>
<feature type="compositionally biased region" description="Basic and acidic residues" evidence="18">
    <location>
        <begin position="1"/>
        <end position="12"/>
    </location>
</feature>
<feature type="compositionally biased region" description="Polar residues" evidence="18">
    <location>
        <begin position="656"/>
        <end position="665"/>
    </location>
</feature>
<feature type="compositionally biased region" description="Polar residues" evidence="18">
    <location>
        <begin position="250"/>
        <end position="270"/>
    </location>
</feature>
<dbReference type="Pfam" id="PF00069">
    <property type="entry name" value="Pkinase"/>
    <property type="match status" value="1"/>
</dbReference>
<dbReference type="PROSITE" id="PS50032">
    <property type="entry name" value="KA1"/>
    <property type="match status" value="1"/>
</dbReference>
<evidence type="ECO:0000256" key="3">
    <source>
        <dbReference type="ARBA" id="ARBA00010691"/>
    </source>
</evidence>
<dbReference type="SMART" id="SM00414">
    <property type="entry name" value="H2A"/>
    <property type="match status" value="1"/>
</dbReference>
<dbReference type="InterPro" id="IPR017441">
    <property type="entry name" value="Protein_kinase_ATP_BS"/>
</dbReference>
<keyword evidence="14" id="KW-0544">Nucleosome core</keyword>
<feature type="binding site" evidence="17">
    <location>
        <position position="361"/>
    </location>
    <ligand>
        <name>ATP</name>
        <dbReference type="ChEBI" id="CHEBI:30616"/>
    </ligand>
</feature>
<dbReference type="PROSITE" id="PS50011">
    <property type="entry name" value="PROTEIN_KINASE_DOM"/>
    <property type="match status" value="1"/>
</dbReference>
<evidence type="ECO:0000256" key="6">
    <source>
        <dbReference type="ARBA" id="ARBA00022527"/>
    </source>
</evidence>
<feature type="region of interest" description="Disordered" evidence="18">
    <location>
        <begin position="1047"/>
        <end position="1179"/>
    </location>
</feature>
<feature type="compositionally biased region" description="Low complexity" evidence="18">
    <location>
        <begin position="921"/>
        <end position="939"/>
    </location>
</feature>
<evidence type="ECO:0000256" key="14">
    <source>
        <dbReference type="ARBA" id="ARBA00023269"/>
    </source>
</evidence>
<comment type="similarity">
    <text evidence="3">Belongs to the histone H2A family.</text>
</comment>
<evidence type="ECO:0000259" key="19">
    <source>
        <dbReference type="PROSITE" id="PS50011"/>
    </source>
</evidence>
<feature type="compositionally biased region" description="Low complexity" evidence="18">
    <location>
        <begin position="276"/>
        <end position="295"/>
    </location>
</feature>
<evidence type="ECO:0000259" key="20">
    <source>
        <dbReference type="PROSITE" id="PS50032"/>
    </source>
</evidence>
<keyword evidence="7" id="KW-0808">Transferase</keyword>
<evidence type="ECO:0000256" key="15">
    <source>
        <dbReference type="ARBA" id="ARBA00047899"/>
    </source>
</evidence>
<evidence type="ECO:0000256" key="16">
    <source>
        <dbReference type="ARBA" id="ARBA00048679"/>
    </source>
</evidence>
<evidence type="ECO:0000256" key="4">
    <source>
        <dbReference type="ARBA" id="ARBA00012513"/>
    </source>
</evidence>
<feature type="compositionally biased region" description="Low complexity" evidence="18">
    <location>
        <begin position="1100"/>
        <end position="1113"/>
    </location>
</feature>
<feature type="domain" description="KA1" evidence="20">
    <location>
        <begin position="1314"/>
        <end position="1364"/>
    </location>
</feature>
<dbReference type="SUPFAM" id="SSF103243">
    <property type="entry name" value="KA1-like"/>
    <property type="match status" value="1"/>
</dbReference>
<feature type="compositionally biased region" description="Low complexity" evidence="18">
    <location>
        <begin position="1120"/>
        <end position="1132"/>
    </location>
</feature>
<accession>A0ABQ8QRS3</accession>
<evidence type="ECO:0000256" key="1">
    <source>
        <dbReference type="ARBA" id="ARBA00004123"/>
    </source>
</evidence>
<feature type="compositionally biased region" description="Polar residues" evidence="18">
    <location>
        <begin position="16"/>
        <end position="25"/>
    </location>
</feature>
<dbReference type="InterPro" id="IPR008271">
    <property type="entry name" value="Ser/Thr_kinase_AS"/>
</dbReference>
<dbReference type="Gene3D" id="1.10.510.10">
    <property type="entry name" value="Transferase(Phosphotransferase) domain 1"/>
    <property type="match status" value="1"/>
</dbReference>
<dbReference type="SMART" id="SM00220">
    <property type="entry name" value="S_TKc"/>
    <property type="match status" value="1"/>
</dbReference>
<feature type="compositionally biased region" description="Low complexity" evidence="18">
    <location>
        <begin position="814"/>
        <end position="832"/>
    </location>
</feature>
<keyword evidence="10 17" id="KW-0067">ATP-binding</keyword>
<evidence type="ECO:0000256" key="10">
    <source>
        <dbReference type="ARBA" id="ARBA00022840"/>
    </source>
</evidence>
<dbReference type="EC" id="2.7.11.1" evidence="4"/>
<feature type="compositionally biased region" description="Polar residues" evidence="18">
    <location>
        <begin position="1019"/>
        <end position="1031"/>
    </location>
</feature>
<feature type="compositionally biased region" description="Basic and acidic residues" evidence="18">
    <location>
        <begin position="745"/>
        <end position="788"/>
    </location>
</feature>
<comment type="catalytic activity">
    <reaction evidence="15">
        <text>L-threonyl-[protein] + ATP = O-phospho-L-threonyl-[protein] + ADP + H(+)</text>
        <dbReference type="Rhea" id="RHEA:46608"/>
        <dbReference type="Rhea" id="RHEA-COMP:11060"/>
        <dbReference type="Rhea" id="RHEA-COMP:11605"/>
        <dbReference type="ChEBI" id="CHEBI:15378"/>
        <dbReference type="ChEBI" id="CHEBI:30013"/>
        <dbReference type="ChEBI" id="CHEBI:30616"/>
        <dbReference type="ChEBI" id="CHEBI:61977"/>
        <dbReference type="ChEBI" id="CHEBI:456216"/>
        <dbReference type="EC" id="2.7.11.1"/>
    </reaction>
</comment>
<dbReference type="InterPro" id="IPR032458">
    <property type="entry name" value="Histone_H2A_CS"/>
</dbReference>
<feature type="domain" description="Protein kinase" evidence="19">
    <location>
        <begin position="332"/>
        <end position="594"/>
    </location>
</feature>
<dbReference type="InterPro" id="IPR002119">
    <property type="entry name" value="Histone_H2A"/>
</dbReference>
<proteinExistence type="inferred from homology"/>
<dbReference type="PROSITE" id="PS00108">
    <property type="entry name" value="PROTEIN_KINASE_ST"/>
    <property type="match status" value="1"/>
</dbReference>
<protein>
    <recommendedName>
        <fullName evidence="4">non-specific serine/threonine protein kinase</fullName>
        <ecNumber evidence="4">2.7.11.1</ecNumber>
    </recommendedName>
</protein>
<keyword evidence="9 21" id="KW-0418">Kinase</keyword>
<dbReference type="CDD" id="cd00074">
    <property type="entry name" value="HFD_H2A"/>
    <property type="match status" value="1"/>
</dbReference>
<evidence type="ECO:0000256" key="12">
    <source>
        <dbReference type="ARBA" id="ARBA00023125"/>
    </source>
</evidence>
<comment type="caution">
    <text evidence="21">The sequence shown here is derived from an EMBL/GenBank/DDBJ whole genome shotgun (WGS) entry which is preliminary data.</text>
</comment>
<keyword evidence="22" id="KW-1185">Reference proteome</keyword>
<keyword evidence="12" id="KW-0238">DNA-binding</keyword>
<dbReference type="Pfam" id="PF02149">
    <property type="entry name" value="KA1"/>
    <property type="match status" value="1"/>
</dbReference>
<evidence type="ECO:0000256" key="11">
    <source>
        <dbReference type="ARBA" id="ARBA00022990"/>
    </source>
</evidence>
<gene>
    <name evidence="21" type="ORF">F5050DRAFT_1708414</name>
</gene>
<dbReference type="InterPro" id="IPR011009">
    <property type="entry name" value="Kinase-like_dom_sf"/>
</dbReference>
<dbReference type="InterPro" id="IPR032454">
    <property type="entry name" value="Histone_H2A_C"/>
</dbReference>
<dbReference type="SUPFAM" id="SSF47113">
    <property type="entry name" value="Histone-fold"/>
    <property type="match status" value="1"/>
</dbReference>
<keyword evidence="5" id="KW-0158">Chromosome</keyword>
<evidence type="ECO:0000313" key="21">
    <source>
        <dbReference type="EMBL" id="KAJ4001176.1"/>
    </source>
</evidence>
<dbReference type="Pfam" id="PF16211">
    <property type="entry name" value="Histone_H2A_C"/>
    <property type="match status" value="1"/>
</dbReference>
<comment type="catalytic activity">
    <reaction evidence="16">
        <text>L-seryl-[protein] + ATP = O-phospho-L-seryl-[protein] + ADP + H(+)</text>
        <dbReference type="Rhea" id="RHEA:17989"/>
        <dbReference type="Rhea" id="RHEA-COMP:9863"/>
        <dbReference type="Rhea" id="RHEA-COMP:11604"/>
        <dbReference type="ChEBI" id="CHEBI:15378"/>
        <dbReference type="ChEBI" id="CHEBI:29999"/>
        <dbReference type="ChEBI" id="CHEBI:30616"/>
        <dbReference type="ChEBI" id="CHEBI:83421"/>
        <dbReference type="ChEBI" id="CHEBI:456216"/>
        <dbReference type="EC" id="2.7.11.1"/>
    </reaction>
</comment>
<name>A0ABQ8QRS3_9AGAR</name>
<dbReference type="InterPro" id="IPR001772">
    <property type="entry name" value="KA1_dom"/>
</dbReference>
<dbReference type="Gene3D" id="3.30.310.80">
    <property type="entry name" value="Kinase associated domain 1, KA1"/>
    <property type="match status" value="1"/>
</dbReference>
<evidence type="ECO:0000256" key="18">
    <source>
        <dbReference type="SAM" id="MobiDB-lite"/>
    </source>
</evidence>
<dbReference type="PANTHER" id="PTHR24346">
    <property type="entry name" value="MAP/MICROTUBULE AFFINITY-REGULATING KINASE"/>
    <property type="match status" value="1"/>
</dbReference>
<feature type="compositionally biased region" description="Basic and acidic residues" evidence="18">
    <location>
        <begin position="876"/>
        <end position="889"/>
    </location>
</feature>
<reference evidence="21" key="1">
    <citation type="submission" date="2022-08" db="EMBL/GenBank/DDBJ databases">
        <authorList>
            <consortium name="DOE Joint Genome Institute"/>
            <person name="Min B."/>
            <person name="Riley R."/>
            <person name="Sierra-Patev S."/>
            <person name="Naranjo-Ortiz M."/>
            <person name="Looney B."/>
            <person name="Konkel Z."/>
            <person name="Slot J.C."/>
            <person name="Sakamoto Y."/>
            <person name="Steenwyk J.L."/>
            <person name="Rokas A."/>
            <person name="Carro J."/>
            <person name="Camarero S."/>
            <person name="Ferreira P."/>
            <person name="Molpeceres G."/>
            <person name="Ruiz-Duenas F.J."/>
            <person name="Serrano A."/>
            <person name="Henrissat B."/>
            <person name="Drula E."/>
            <person name="Hughes K.W."/>
            <person name="Mata J.L."/>
            <person name="Ishikawa N.K."/>
            <person name="Vargas-Isla R."/>
            <person name="Ushijima S."/>
            <person name="Smith C.A."/>
            <person name="Ahrendt S."/>
            <person name="Andreopoulos W."/>
            <person name="He G."/>
            <person name="Labutti K."/>
            <person name="Lipzen A."/>
            <person name="Ng V."/>
            <person name="Sandor L."/>
            <person name="Barry K."/>
            <person name="Martinez A.T."/>
            <person name="Xiao Y."/>
            <person name="Gibbons J.G."/>
            <person name="Terashima K."/>
            <person name="Hibbett D.S."/>
            <person name="Grigoriev I.V."/>
        </authorList>
    </citation>
    <scope>NUCLEOTIDE SEQUENCE</scope>
    <source>
        <strain evidence="21">TFB10827</strain>
    </source>
</reference>